<sequence length="447" mass="45477">MEDSRVPVVVVGAGIIGLTAAWRALVAGAAVTVLDPAPGDGATHAAAGMLGPAMEAEFGEERLARIGAESVRLWPEFAAGLERAAGLAAGTLGLDTAGTLAVAYDADDAAQLRRRLTLHRELGLESWELTPAEARAREPSLGPRLSAAAWIPGDHQVDPRAVQRALLDVVGRHPRASLVERAATSLTWDGGAVVGVCDDAGTEWPAGPAEGVTGEPVAAGRAAGAGGDGWDGTGRRGADGRRRGGIVVLAAGHASAGLYPGAPTRAVPGTTLRLDADAALGPSVVVRGTVQGRPVYVVPRRPRPDGRREIVVGATSDERAATTRTRAGDVFALLRDARALLPALDEADLAEATTRSRPGSPDNAPLLGEAAPGLVLATGHHRGGILLAPLTAAVVDHRPGVLPHAGPGAAHAARIAEAAAPLLDPLRLERRATTPAAHPRTTEGAPS</sequence>
<evidence type="ECO:0000256" key="1">
    <source>
        <dbReference type="ARBA" id="ARBA00023002"/>
    </source>
</evidence>
<dbReference type="RefSeq" id="WP_207274283.1">
    <property type="nucleotide sequence ID" value="NZ_JAFMPK010000025.1"/>
</dbReference>
<dbReference type="SUPFAM" id="SSF51971">
    <property type="entry name" value="Nucleotide-binding domain"/>
    <property type="match status" value="1"/>
</dbReference>
<evidence type="ECO:0000313" key="4">
    <source>
        <dbReference type="Proteomes" id="UP000664617"/>
    </source>
</evidence>
<reference evidence="3 4" key="1">
    <citation type="submission" date="2021-03" db="EMBL/GenBank/DDBJ databases">
        <authorList>
            <person name="Xin L."/>
        </authorList>
    </citation>
    <scope>NUCLEOTIDE SEQUENCE [LARGE SCALE GENOMIC DNA]</scope>
    <source>
        <strain evidence="3 4">XHU 5031</strain>
    </source>
</reference>
<feature type="domain" description="FAD dependent oxidoreductase" evidence="2">
    <location>
        <begin position="8"/>
        <end position="395"/>
    </location>
</feature>
<gene>
    <name evidence="3" type="ORF">J0911_04570</name>
</gene>
<protein>
    <submittedName>
        <fullName evidence="3">FAD-dependent oxidoreductase</fullName>
    </submittedName>
</protein>
<keyword evidence="1" id="KW-0560">Oxidoreductase</keyword>
<dbReference type="SUPFAM" id="SSF54373">
    <property type="entry name" value="FAD-linked reductases, C-terminal domain"/>
    <property type="match status" value="1"/>
</dbReference>
<dbReference type="EMBL" id="JAFMPK010000025">
    <property type="protein sequence ID" value="MBO0608298.1"/>
    <property type="molecule type" value="Genomic_DNA"/>
</dbReference>
<dbReference type="Pfam" id="PF01266">
    <property type="entry name" value="DAO"/>
    <property type="match status" value="1"/>
</dbReference>
<dbReference type="Gene3D" id="3.30.9.10">
    <property type="entry name" value="D-Amino Acid Oxidase, subunit A, domain 2"/>
    <property type="match status" value="2"/>
</dbReference>
<dbReference type="PANTHER" id="PTHR13847">
    <property type="entry name" value="SARCOSINE DEHYDROGENASE-RELATED"/>
    <property type="match status" value="1"/>
</dbReference>
<dbReference type="PANTHER" id="PTHR13847:SF289">
    <property type="entry name" value="GLYCINE OXIDASE"/>
    <property type="match status" value="1"/>
</dbReference>
<comment type="caution">
    <text evidence="3">The sequence shown here is derived from an EMBL/GenBank/DDBJ whole genome shotgun (WGS) entry which is preliminary data.</text>
</comment>
<proteinExistence type="predicted"/>
<dbReference type="Gene3D" id="3.50.50.60">
    <property type="entry name" value="FAD/NAD(P)-binding domain"/>
    <property type="match status" value="2"/>
</dbReference>
<organism evidence="3 4">
    <name type="scientific">Myceligenerans salitolerans</name>
    <dbReference type="NCBI Taxonomy" id="1230528"/>
    <lineage>
        <taxon>Bacteria</taxon>
        <taxon>Bacillati</taxon>
        <taxon>Actinomycetota</taxon>
        <taxon>Actinomycetes</taxon>
        <taxon>Micrococcales</taxon>
        <taxon>Promicromonosporaceae</taxon>
        <taxon>Myceligenerans</taxon>
    </lineage>
</organism>
<dbReference type="Proteomes" id="UP000664617">
    <property type="component" value="Unassembled WGS sequence"/>
</dbReference>
<name>A0ABS3I5N2_9MICO</name>
<dbReference type="InterPro" id="IPR036188">
    <property type="entry name" value="FAD/NAD-bd_sf"/>
</dbReference>
<evidence type="ECO:0000313" key="3">
    <source>
        <dbReference type="EMBL" id="MBO0608298.1"/>
    </source>
</evidence>
<reference evidence="4" key="2">
    <citation type="submission" date="2023-07" db="EMBL/GenBank/DDBJ databases">
        <title>Myceligenerans salitolerans sp. nov., a halotolerant actinomycete isolated from a salt lake in Xinjiang, China.</title>
        <authorList>
            <person name="Guan T."/>
        </authorList>
    </citation>
    <scope>NUCLEOTIDE SEQUENCE [LARGE SCALE GENOMIC DNA]</scope>
    <source>
        <strain evidence="4">XHU 5031</strain>
    </source>
</reference>
<accession>A0ABS3I5N2</accession>
<dbReference type="InterPro" id="IPR006076">
    <property type="entry name" value="FAD-dep_OxRdtase"/>
</dbReference>
<evidence type="ECO:0000259" key="2">
    <source>
        <dbReference type="Pfam" id="PF01266"/>
    </source>
</evidence>
<keyword evidence="4" id="KW-1185">Reference proteome</keyword>